<protein>
    <submittedName>
        <fullName evidence="2">Uncharacterized protein</fullName>
    </submittedName>
</protein>
<gene>
    <name evidence="2" type="ORF">IAD03_03460</name>
</gene>
<reference evidence="2" key="1">
    <citation type="submission" date="2020-10" db="EMBL/GenBank/DDBJ databases">
        <authorList>
            <person name="Gilroy R."/>
        </authorList>
    </citation>
    <scope>NUCLEOTIDE SEQUENCE</scope>
    <source>
        <strain evidence="2">6086</strain>
    </source>
</reference>
<feature type="chain" id="PRO_5039116631" evidence="1">
    <location>
        <begin position="30"/>
        <end position="242"/>
    </location>
</feature>
<comment type="caution">
    <text evidence="2">The sequence shown here is derived from an EMBL/GenBank/DDBJ whole genome shotgun (WGS) entry which is preliminary data.</text>
</comment>
<proteinExistence type="predicted"/>
<evidence type="ECO:0000313" key="2">
    <source>
        <dbReference type="EMBL" id="HIS78409.1"/>
    </source>
</evidence>
<accession>A0A9D1FRC2</accession>
<dbReference type="AlphaFoldDB" id="A0A9D1FRC2"/>
<evidence type="ECO:0000256" key="1">
    <source>
        <dbReference type="SAM" id="SignalP"/>
    </source>
</evidence>
<evidence type="ECO:0000313" key="3">
    <source>
        <dbReference type="Proteomes" id="UP000824141"/>
    </source>
</evidence>
<name>A0A9D1FRC2_9FIRM</name>
<organism evidence="2 3">
    <name type="scientific">Candidatus Caccousia stercoris</name>
    <dbReference type="NCBI Taxonomy" id="2840723"/>
    <lineage>
        <taxon>Bacteria</taxon>
        <taxon>Bacillati</taxon>
        <taxon>Bacillota</taxon>
        <taxon>Clostridia</taxon>
        <taxon>Eubacteriales</taxon>
        <taxon>Oscillospiraceae</taxon>
        <taxon>Oscillospiraceae incertae sedis</taxon>
        <taxon>Candidatus Caccousia</taxon>
    </lineage>
</organism>
<keyword evidence="1" id="KW-0732">Signal</keyword>
<feature type="non-terminal residue" evidence="2">
    <location>
        <position position="242"/>
    </location>
</feature>
<reference evidence="2" key="2">
    <citation type="journal article" date="2021" name="PeerJ">
        <title>Extensive microbial diversity within the chicken gut microbiome revealed by metagenomics and culture.</title>
        <authorList>
            <person name="Gilroy R."/>
            <person name="Ravi A."/>
            <person name="Getino M."/>
            <person name="Pursley I."/>
            <person name="Horton D.L."/>
            <person name="Alikhan N.F."/>
            <person name="Baker D."/>
            <person name="Gharbi K."/>
            <person name="Hall N."/>
            <person name="Watson M."/>
            <person name="Adriaenssens E.M."/>
            <person name="Foster-Nyarko E."/>
            <person name="Jarju S."/>
            <person name="Secka A."/>
            <person name="Antonio M."/>
            <person name="Oren A."/>
            <person name="Chaudhuri R.R."/>
            <person name="La Ragione R."/>
            <person name="Hildebrand F."/>
            <person name="Pallen M.J."/>
        </authorList>
    </citation>
    <scope>NUCLEOTIDE SEQUENCE</scope>
    <source>
        <strain evidence="2">6086</strain>
    </source>
</reference>
<sequence>MRKATGKVVSLVLALALVVTSFSSTFAFAATKSESAASVSAKDETVYLANLSNVADNATALEKAKKNGQNLFNITDYVTGAELETYDHIAVKDVEISSVSVSGDNIIRVTKVTESNKDSYVNADVGDYVATVRDVKGTGTATVNVLYTGKTTDRGEDEVTVRGSKSFKVVLLDAMTPVMMPGEEAWGDSINGLQKNPQYFDSKYKYDEVNDPDKEKPITFDFANVVLPRTGNDTAEVSKDNS</sequence>
<dbReference type="EMBL" id="DVJM01000064">
    <property type="protein sequence ID" value="HIS78409.1"/>
    <property type="molecule type" value="Genomic_DNA"/>
</dbReference>
<dbReference type="Proteomes" id="UP000824141">
    <property type="component" value="Unassembled WGS sequence"/>
</dbReference>
<feature type="signal peptide" evidence="1">
    <location>
        <begin position="1"/>
        <end position="29"/>
    </location>
</feature>